<dbReference type="InterPro" id="IPR001478">
    <property type="entry name" value="PDZ"/>
</dbReference>
<name>A0A915LGZ8_MELJA</name>
<keyword evidence="2" id="KW-1185">Reference proteome</keyword>
<dbReference type="GO" id="GO:0005794">
    <property type="term" value="C:Golgi apparatus"/>
    <property type="evidence" value="ECO:0007669"/>
    <property type="project" value="InterPro"/>
</dbReference>
<dbReference type="SMART" id="SM00228">
    <property type="entry name" value="PDZ"/>
    <property type="match status" value="1"/>
</dbReference>
<feature type="domain" description="PDZ" evidence="1">
    <location>
        <begin position="291"/>
        <end position="361"/>
    </location>
</feature>
<dbReference type="Gene3D" id="2.30.42.10">
    <property type="match status" value="1"/>
</dbReference>
<reference evidence="3" key="1">
    <citation type="submission" date="2022-11" db="UniProtKB">
        <authorList>
            <consortium name="WormBaseParasite"/>
        </authorList>
    </citation>
    <scope>IDENTIFICATION</scope>
</reference>
<evidence type="ECO:0000313" key="3">
    <source>
        <dbReference type="WBParaSite" id="scaffold1203_cov294.g2662"/>
    </source>
</evidence>
<dbReference type="InterPro" id="IPR036034">
    <property type="entry name" value="PDZ_sf"/>
</dbReference>
<dbReference type="GO" id="GO:0016020">
    <property type="term" value="C:membrane"/>
    <property type="evidence" value="ECO:0007669"/>
    <property type="project" value="TreeGrafter"/>
</dbReference>
<sequence length="424" mass="47852">MTMEDLSPTNSHLSRTTFRDAENSFRKASTFHSNLPSPEWFETLENEFDKAFVDLDVLIGEVEQENQSELIFECRRRLTLISGVFAKFAQKVQVICQQNYDFKKDLQNSNNKLIGVLATNSLLEEQSEQLLLRVHSLSCQLYSKTAPHESEIIKKKLDKEMRMFNTKNLPITKSQAEISLLKEENLKLKSLLNSVHSEIYGARLAAKYLDKELAGRIQQIQLLGRNMRGAQHDRLWNQLEAEIHLNRHKTVIKACRVLDVNNVSRRKNINENSKASPSVYFDKRGVGNTRRIHLHLEDNEGLGISITGGKEHGVPIIISELHSGQAAETSGNLFVGDAILSVNGKSLNNLKHSQAVKILNKEQSKSKFQQSSCSVSSISCDSSTYESASGECDVKHNQTGFLIEELKVNDKNMSLSDNYNDAFV</sequence>
<evidence type="ECO:0000313" key="2">
    <source>
        <dbReference type="Proteomes" id="UP000887561"/>
    </source>
</evidence>
<dbReference type="Proteomes" id="UP000887561">
    <property type="component" value="Unplaced"/>
</dbReference>
<dbReference type="PANTHER" id="PTHR16528">
    <property type="entry name" value="GOLGI-ASSOCIATED PDZ AND COILED-COIL MOTIF-CONTAINING"/>
    <property type="match status" value="1"/>
</dbReference>
<dbReference type="GO" id="GO:2000009">
    <property type="term" value="P:negative regulation of protein localization to cell surface"/>
    <property type="evidence" value="ECO:0007669"/>
    <property type="project" value="TreeGrafter"/>
</dbReference>
<protein>
    <submittedName>
        <fullName evidence="3">PDZ domain-containing protein</fullName>
    </submittedName>
</protein>
<accession>A0A915LGZ8</accession>
<dbReference type="GO" id="GO:0044325">
    <property type="term" value="F:transmembrane transporter binding"/>
    <property type="evidence" value="ECO:0007669"/>
    <property type="project" value="TreeGrafter"/>
</dbReference>
<dbReference type="PANTHER" id="PTHR16528:SF2">
    <property type="entry name" value="GOLGI-ASSOCIATED PDZ AND COILED-COIL MOTIF-CONTAINING PROTEIN"/>
    <property type="match status" value="1"/>
</dbReference>
<dbReference type="InterPro" id="IPR038879">
    <property type="entry name" value="GOPC"/>
</dbReference>
<proteinExistence type="predicted"/>
<organism evidence="2 3">
    <name type="scientific">Meloidogyne javanica</name>
    <name type="common">Root-knot nematode worm</name>
    <dbReference type="NCBI Taxonomy" id="6303"/>
    <lineage>
        <taxon>Eukaryota</taxon>
        <taxon>Metazoa</taxon>
        <taxon>Ecdysozoa</taxon>
        <taxon>Nematoda</taxon>
        <taxon>Chromadorea</taxon>
        <taxon>Rhabditida</taxon>
        <taxon>Tylenchina</taxon>
        <taxon>Tylenchomorpha</taxon>
        <taxon>Tylenchoidea</taxon>
        <taxon>Meloidogynidae</taxon>
        <taxon>Meloidogyninae</taxon>
        <taxon>Meloidogyne</taxon>
        <taxon>Meloidogyne incognita group</taxon>
    </lineage>
</organism>
<evidence type="ECO:0000259" key="1">
    <source>
        <dbReference type="PROSITE" id="PS50106"/>
    </source>
</evidence>
<dbReference type="SUPFAM" id="SSF50156">
    <property type="entry name" value="PDZ domain-like"/>
    <property type="match status" value="1"/>
</dbReference>
<dbReference type="AlphaFoldDB" id="A0A915LGZ8"/>
<dbReference type="PROSITE" id="PS50106">
    <property type="entry name" value="PDZ"/>
    <property type="match status" value="1"/>
</dbReference>
<dbReference type="WBParaSite" id="scaffold1203_cov294.g2662">
    <property type="protein sequence ID" value="scaffold1203_cov294.g2662"/>
    <property type="gene ID" value="scaffold1203_cov294.g2662"/>
</dbReference>
<dbReference type="Pfam" id="PF00595">
    <property type="entry name" value="PDZ"/>
    <property type="match status" value="1"/>
</dbReference>
<dbReference type="GO" id="GO:0030140">
    <property type="term" value="C:trans-Golgi network transport vesicle"/>
    <property type="evidence" value="ECO:0007669"/>
    <property type="project" value="TreeGrafter"/>
</dbReference>